<gene>
    <name evidence="3" type="ORF">HANVADRAFT_51836</name>
</gene>
<name>A0A1B7THL2_9ASCO</name>
<protein>
    <submittedName>
        <fullName evidence="3">Zn-dependent exopeptidase</fullName>
    </submittedName>
</protein>
<reference evidence="4" key="1">
    <citation type="journal article" date="2016" name="Proc. Natl. Acad. Sci. U.S.A.">
        <title>Comparative genomics of biotechnologically important yeasts.</title>
        <authorList>
            <person name="Riley R."/>
            <person name="Haridas S."/>
            <person name="Wolfe K.H."/>
            <person name="Lopes M.R."/>
            <person name="Hittinger C.T."/>
            <person name="Goeker M."/>
            <person name="Salamov A.A."/>
            <person name="Wisecaver J.H."/>
            <person name="Long T.M."/>
            <person name="Calvey C.H."/>
            <person name="Aerts A.L."/>
            <person name="Barry K.W."/>
            <person name="Choi C."/>
            <person name="Clum A."/>
            <person name="Coughlan A.Y."/>
            <person name="Deshpande S."/>
            <person name="Douglass A.P."/>
            <person name="Hanson S.J."/>
            <person name="Klenk H.-P."/>
            <person name="LaButti K.M."/>
            <person name="Lapidus A."/>
            <person name="Lindquist E.A."/>
            <person name="Lipzen A.M."/>
            <person name="Meier-Kolthoff J.P."/>
            <person name="Ohm R.A."/>
            <person name="Otillar R.P."/>
            <person name="Pangilinan J.L."/>
            <person name="Peng Y."/>
            <person name="Rokas A."/>
            <person name="Rosa C.A."/>
            <person name="Scheuner C."/>
            <person name="Sibirny A.A."/>
            <person name="Slot J.C."/>
            <person name="Stielow J.B."/>
            <person name="Sun H."/>
            <person name="Kurtzman C.P."/>
            <person name="Blackwell M."/>
            <person name="Grigoriev I.V."/>
            <person name="Jeffries T.W."/>
        </authorList>
    </citation>
    <scope>NUCLEOTIDE SEQUENCE [LARGE SCALE GENOMIC DNA]</scope>
    <source>
        <strain evidence="4">NRRL Y-1626</strain>
    </source>
</reference>
<evidence type="ECO:0000313" key="3">
    <source>
        <dbReference type="EMBL" id="OBA28125.1"/>
    </source>
</evidence>
<dbReference type="Gene3D" id="1.20.930.40">
    <property type="entry name" value="Transferrin receptor-like, dimerisation domain"/>
    <property type="match status" value="1"/>
</dbReference>
<dbReference type="Gene3D" id="3.50.30.30">
    <property type="match status" value="1"/>
</dbReference>
<dbReference type="InterPro" id="IPR046450">
    <property type="entry name" value="PA_dom_sf"/>
</dbReference>
<dbReference type="PANTHER" id="PTHR10404:SF72">
    <property type="entry name" value="ZINC METALLOPROTEASE TRE2-RELATED"/>
    <property type="match status" value="1"/>
</dbReference>
<keyword evidence="4" id="KW-1185">Reference proteome</keyword>
<dbReference type="AlphaFoldDB" id="A0A1B7THL2"/>
<dbReference type="PANTHER" id="PTHR10404">
    <property type="entry name" value="N-ACETYLATED-ALPHA-LINKED ACIDIC DIPEPTIDASE"/>
    <property type="match status" value="1"/>
</dbReference>
<sequence>MSHNNHDILNSLEHYDRGLNLDPPSYEILADISPLNEPLDSGRNRNASINVDEDEFGDFDIDNDLFLTHDGTENNETSTNTMEQMEFEDTTYNNNSIPRGRGWNHANRQKTVFYKNKLKNIYQNLKMKTNDYIVIPMKILIIDPFFKFYYYITFRFDYHLNKIGNPIIMKRFIYVFVMSVFIYFVYSFTNNEETNGTVGKFTDHDEFLHYAKKCIDLKKFEQDLEYISSMSHQPGSMGNQLISNYIHESFSNNGIKNLAFDTLVTYLNYPSKETTMHYYNSDGEKIEIPLNYNNFNPLSINGTFENTHLYYANMGKEEDYKTLQAKNENIKFDEIALLMKYDDHLVSEQIMIAQEKHVKAIIFISNDDVLFALQDKLKNHANLQIQYDYLFSNFNKSIQNIPVGIPQYGLGDPLTPGTTNFFEEDKFNFEKLEKSKMIPHILTIPVSIDQIRPFYDSLLEMDKSVNIDLKISLETFFNHPTINILAKIEGKEQNNKAIIIASSRDSFNNGANYPNFGTASLLSLAQMYQQLKFKYKWKPLRNIYFISYDATMYNGEGPTEMLESQLSNIADEIYTFIDITGLNINSNTIKLEATPLLHDAIKRMNDKFDFRIIVDNVKHYGNWSPYMANGMPVIAIGDNDNRLPNYSNLDNWDMMYNRIHMDYNNGDLGYERVTRVLLFILELTLSIVDDPIIPLNFNDLKTDLSFQLQDLMLMYEHYRKQDDTPSEMIDFNKISISLMEWQYVLNDWESILKMWEQIVVTEGGNQEPSLIAMHRWAWNRKLSIVPFRQVVQNGISEERQFYKNVLYGPCLYSEDEFDWWSFPGIRDAIRRKDWNNVREQIELVAFILEDSARLFKDEGI</sequence>
<dbReference type="Pfam" id="PF04253">
    <property type="entry name" value="TFR_dimer"/>
    <property type="match status" value="1"/>
</dbReference>
<dbReference type="InterPro" id="IPR036757">
    <property type="entry name" value="TFR-like_dimer_dom_sf"/>
</dbReference>
<dbReference type="Gene3D" id="3.40.630.10">
    <property type="entry name" value="Zn peptidases"/>
    <property type="match status" value="1"/>
</dbReference>
<feature type="domain" description="Transferrin receptor-like dimerisation" evidence="2">
    <location>
        <begin position="729"/>
        <end position="855"/>
    </location>
</feature>
<feature type="transmembrane region" description="Helical" evidence="1">
    <location>
        <begin position="132"/>
        <end position="152"/>
    </location>
</feature>
<evidence type="ECO:0000313" key="4">
    <source>
        <dbReference type="Proteomes" id="UP000092321"/>
    </source>
</evidence>
<dbReference type="SUPFAM" id="SSF47672">
    <property type="entry name" value="Transferrin receptor-like dimerisation domain"/>
    <property type="match status" value="1"/>
</dbReference>
<dbReference type="InterPro" id="IPR039373">
    <property type="entry name" value="Peptidase_M28B"/>
</dbReference>
<comment type="caution">
    <text evidence="3">The sequence shown here is derived from an EMBL/GenBank/DDBJ whole genome shotgun (WGS) entry which is preliminary data.</text>
</comment>
<evidence type="ECO:0000256" key="1">
    <source>
        <dbReference type="SAM" id="Phobius"/>
    </source>
</evidence>
<keyword evidence="1" id="KW-0812">Transmembrane</keyword>
<keyword evidence="1" id="KW-0472">Membrane</keyword>
<keyword evidence="1" id="KW-1133">Transmembrane helix</keyword>
<evidence type="ECO:0000259" key="2">
    <source>
        <dbReference type="Pfam" id="PF04253"/>
    </source>
</evidence>
<dbReference type="GO" id="GO:0004180">
    <property type="term" value="F:carboxypeptidase activity"/>
    <property type="evidence" value="ECO:0007669"/>
    <property type="project" value="TreeGrafter"/>
</dbReference>
<proteinExistence type="predicted"/>
<dbReference type="Proteomes" id="UP000092321">
    <property type="component" value="Unassembled WGS sequence"/>
</dbReference>
<dbReference type="EMBL" id="LXPE01000005">
    <property type="protein sequence ID" value="OBA28125.1"/>
    <property type="molecule type" value="Genomic_DNA"/>
</dbReference>
<dbReference type="OrthoDB" id="5841748at2759"/>
<dbReference type="SUPFAM" id="SSF52025">
    <property type="entry name" value="PA domain"/>
    <property type="match status" value="1"/>
</dbReference>
<accession>A0A1B7THL2</accession>
<dbReference type="SUPFAM" id="SSF53187">
    <property type="entry name" value="Zn-dependent exopeptidases"/>
    <property type="match status" value="1"/>
</dbReference>
<dbReference type="InterPro" id="IPR007365">
    <property type="entry name" value="TFR-like_dimer_dom"/>
</dbReference>
<organism evidence="3 4">
    <name type="scientific">Hanseniaspora valbyensis NRRL Y-1626</name>
    <dbReference type="NCBI Taxonomy" id="766949"/>
    <lineage>
        <taxon>Eukaryota</taxon>
        <taxon>Fungi</taxon>
        <taxon>Dikarya</taxon>
        <taxon>Ascomycota</taxon>
        <taxon>Saccharomycotina</taxon>
        <taxon>Saccharomycetes</taxon>
        <taxon>Saccharomycodales</taxon>
        <taxon>Saccharomycodaceae</taxon>
        <taxon>Hanseniaspora</taxon>
    </lineage>
</organism>
<feature type="transmembrane region" description="Helical" evidence="1">
    <location>
        <begin position="172"/>
        <end position="189"/>
    </location>
</feature>